<sequence>MAVHLLTYLKEQFTPGVIDLLSRELGESPATTLKAVNGSISILLGGLTRRVQTSGGTSSIINLLSKGEYGNTPLDVSQVLDEHQQTADTVTAGRSFLAEIFGSNLTRTTELIGTYSGIKPQSVVTVLGLSGSVLMGVLGRQQQENGLTAHSLSTLLLGQATEFRKAMPGGLEAVGSLLGFDELQTPAGPQTEVQGADNFSGTVINPNIPKSAEGDRRLENVRWLRWVMVVIAILVAALIIQKCSENQNGTDGISTDSTARVESDAVEDTSAATKRSIQDANGQVSDSTAPGALGIRDSSKIERP</sequence>
<name>A0ABR6W1Z3_9BACT</name>
<dbReference type="RefSeq" id="WP_186735523.1">
    <property type="nucleotide sequence ID" value="NZ_VFIA01000002.1"/>
</dbReference>
<feature type="compositionally biased region" description="Polar residues" evidence="1">
    <location>
        <begin position="270"/>
        <end position="288"/>
    </location>
</feature>
<keyword evidence="2" id="KW-1133">Transmembrane helix</keyword>
<keyword evidence="2" id="KW-0472">Membrane</keyword>
<protein>
    <recommendedName>
        <fullName evidence="5">DUF937 domain-containing protein</fullName>
    </recommendedName>
</protein>
<feature type="region of interest" description="Disordered" evidence="1">
    <location>
        <begin position="247"/>
        <end position="304"/>
    </location>
</feature>
<evidence type="ECO:0000256" key="2">
    <source>
        <dbReference type="SAM" id="Phobius"/>
    </source>
</evidence>
<dbReference type="Pfam" id="PF06078">
    <property type="entry name" value="DUF937"/>
    <property type="match status" value="1"/>
</dbReference>
<comment type="caution">
    <text evidence="3">The sequence shown here is derived from an EMBL/GenBank/DDBJ whole genome shotgun (WGS) entry which is preliminary data.</text>
</comment>
<keyword evidence="4" id="KW-1185">Reference proteome</keyword>
<evidence type="ECO:0000313" key="3">
    <source>
        <dbReference type="EMBL" id="MBC3789927.1"/>
    </source>
</evidence>
<feature type="transmembrane region" description="Helical" evidence="2">
    <location>
        <begin position="223"/>
        <end position="240"/>
    </location>
</feature>
<reference evidence="3 4" key="1">
    <citation type="submission" date="2019-06" db="EMBL/GenBank/DDBJ databases">
        <title>Spirosoma utsteinense sp. nov. isolated from Antarctic ice-free soils.</title>
        <authorList>
            <person name="Tahon G."/>
        </authorList>
    </citation>
    <scope>NUCLEOTIDE SEQUENCE [LARGE SCALE GENOMIC DNA]</scope>
    <source>
        <strain evidence="3 4">LMG 31447</strain>
    </source>
</reference>
<dbReference type="EMBL" id="VFIA01000002">
    <property type="protein sequence ID" value="MBC3789927.1"/>
    <property type="molecule type" value="Genomic_DNA"/>
</dbReference>
<evidence type="ECO:0008006" key="5">
    <source>
        <dbReference type="Google" id="ProtNLM"/>
    </source>
</evidence>
<feature type="compositionally biased region" description="Polar residues" evidence="1">
    <location>
        <begin position="247"/>
        <end position="260"/>
    </location>
</feature>
<feature type="region of interest" description="Disordered" evidence="1">
    <location>
        <begin position="188"/>
        <end position="211"/>
    </location>
</feature>
<keyword evidence="2" id="KW-0812">Transmembrane</keyword>
<evidence type="ECO:0000313" key="4">
    <source>
        <dbReference type="Proteomes" id="UP000700732"/>
    </source>
</evidence>
<dbReference type="Proteomes" id="UP000700732">
    <property type="component" value="Unassembled WGS sequence"/>
</dbReference>
<dbReference type="InterPro" id="IPR009282">
    <property type="entry name" value="DUF937"/>
</dbReference>
<proteinExistence type="predicted"/>
<evidence type="ECO:0000256" key="1">
    <source>
        <dbReference type="SAM" id="MobiDB-lite"/>
    </source>
</evidence>
<feature type="compositionally biased region" description="Polar residues" evidence="1">
    <location>
        <begin position="188"/>
        <end position="205"/>
    </location>
</feature>
<gene>
    <name evidence="3" type="ORF">FH603_411</name>
</gene>
<organism evidence="3 4">
    <name type="scientific">Spirosoma utsteinense</name>
    <dbReference type="NCBI Taxonomy" id="2585773"/>
    <lineage>
        <taxon>Bacteria</taxon>
        <taxon>Pseudomonadati</taxon>
        <taxon>Bacteroidota</taxon>
        <taxon>Cytophagia</taxon>
        <taxon>Cytophagales</taxon>
        <taxon>Cytophagaceae</taxon>
        <taxon>Spirosoma</taxon>
    </lineage>
</organism>
<accession>A0ABR6W1Z3</accession>